<sequence length="176" mass="20162">MPDQRAQLLAQLNASIDNFFVHGGAVVTLPSNDYVPHRPRREFEPERKVEPPVPKRVAKRLEQLDYLRQLAKTMTYAEAMAHTGLSQSALVRAVKQGGFKFQPHPNRGKGNLGKKLSDQVEDRAKAEQIIAYRNVGMKRVDVIRELQISYKQLSRILRDFEIDFPTTAEKRAKRRA</sequence>
<reference evidence="2" key="1">
    <citation type="submission" date="2019-04" db="EMBL/GenBank/DDBJ databases">
        <title>Genome sequence of Pseudomonas putida 1290, an auxin catabolizing strain.</title>
        <authorList>
            <person name="Laird T.S."/>
            <person name="Leveau J.H.J."/>
        </authorList>
    </citation>
    <scope>NUCLEOTIDE SEQUENCE [LARGE SCALE GENOMIC DNA]</scope>
    <source>
        <strain evidence="2">1290</strain>
    </source>
</reference>
<evidence type="ECO:0000313" key="1">
    <source>
        <dbReference type="EMBL" id="QCI15518.1"/>
    </source>
</evidence>
<organism evidence="1 2">
    <name type="scientific">Pseudomonas putida</name>
    <name type="common">Arthrobacter siderocapsulatus</name>
    <dbReference type="NCBI Taxonomy" id="303"/>
    <lineage>
        <taxon>Bacteria</taxon>
        <taxon>Pseudomonadati</taxon>
        <taxon>Pseudomonadota</taxon>
        <taxon>Gammaproteobacteria</taxon>
        <taxon>Pseudomonadales</taxon>
        <taxon>Pseudomonadaceae</taxon>
        <taxon>Pseudomonas</taxon>
    </lineage>
</organism>
<dbReference type="EMBL" id="CP039371">
    <property type="protein sequence ID" value="QCI15518.1"/>
    <property type="molecule type" value="Genomic_DNA"/>
</dbReference>
<accession>A0A4D6XL47</accession>
<name>A0A4D6XL47_PSEPU</name>
<evidence type="ECO:0000313" key="2">
    <source>
        <dbReference type="Proteomes" id="UP000298551"/>
    </source>
</evidence>
<dbReference type="AlphaFoldDB" id="A0A4D6XL47"/>
<gene>
    <name evidence="1" type="ORF">E6B08_19340</name>
</gene>
<protein>
    <submittedName>
        <fullName evidence="1">Uncharacterized protein</fullName>
    </submittedName>
</protein>
<proteinExistence type="predicted"/>
<dbReference type="OrthoDB" id="6965449at2"/>
<dbReference type="Proteomes" id="UP000298551">
    <property type="component" value="Chromosome"/>
</dbReference>